<evidence type="ECO:0000256" key="4">
    <source>
        <dbReference type="ARBA" id="ARBA00022989"/>
    </source>
</evidence>
<comment type="subcellular location">
    <subcellularLocation>
        <location evidence="1">Cell membrane</location>
        <topology evidence="1">Multi-pass membrane protein</topology>
    </subcellularLocation>
</comment>
<keyword evidence="4 6" id="KW-1133">Transmembrane helix</keyword>
<protein>
    <submittedName>
        <fullName evidence="7">Translocator protein, LysE family</fullName>
    </submittedName>
</protein>
<organism evidence="7 8">
    <name type="scientific">Corynebacterium genitalium ATCC 33030</name>
    <dbReference type="NCBI Taxonomy" id="585529"/>
    <lineage>
        <taxon>Bacteria</taxon>
        <taxon>Bacillati</taxon>
        <taxon>Actinomycetota</taxon>
        <taxon>Actinomycetes</taxon>
        <taxon>Mycobacteriales</taxon>
        <taxon>Corynebacteriaceae</taxon>
        <taxon>Corynebacterium</taxon>
    </lineage>
</organism>
<dbReference type="Proteomes" id="UP000004208">
    <property type="component" value="Unassembled WGS sequence"/>
</dbReference>
<keyword evidence="2" id="KW-1003">Cell membrane</keyword>
<name>D7WF15_9CORY</name>
<dbReference type="AlphaFoldDB" id="D7WF15"/>
<dbReference type="EMBL" id="ACLJ02000003">
    <property type="protein sequence ID" value="EFK53696.1"/>
    <property type="molecule type" value="Genomic_DNA"/>
</dbReference>
<evidence type="ECO:0000256" key="3">
    <source>
        <dbReference type="ARBA" id="ARBA00022692"/>
    </source>
</evidence>
<dbReference type="PANTHER" id="PTHR30086">
    <property type="entry name" value="ARGININE EXPORTER PROTEIN ARGO"/>
    <property type="match status" value="1"/>
</dbReference>
<evidence type="ECO:0000256" key="2">
    <source>
        <dbReference type="ARBA" id="ARBA00022475"/>
    </source>
</evidence>
<dbReference type="PANTHER" id="PTHR30086:SF20">
    <property type="entry name" value="ARGININE EXPORTER PROTEIN ARGO-RELATED"/>
    <property type="match status" value="1"/>
</dbReference>
<sequence>MAPLVVTPGASFTLVSARGLAGDRRGARAVIAGTALGILTHGLFAGVGLAAVVMRSAEAYQILRLVGAVYLVALGSLLVVRAARGQGSSTAVVRPPAKNAAKEIGRAYLANVLNVKAATVYLTLAPQFVPVQSVGVGSMVTLAFVHVLVMAAWLGLWSTGLVAMSARFNIATWKRRIDLAGGAVLVFLGVRSARP</sequence>
<dbReference type="GO" id="GO:0005886">
    <property type="term" value="C:plasma membrane"/>
    <property type="evidence" value="ECO:0007669"/>
    <property type="project" value="UniProtKB-SubCell"/>
</dbReference>
<feature type="transmembrane region" description="Helical" evidence="6">
    <location>
        <begin position="29"/>
        <end position="53"/>
    </location>
</feature>
<evidence type="ECO:0000256" key="1">
    <source>
        <dbReference type="ARBA" id="ARBA00004651"/>
    </source>
</evidence>
<proteinExistence type="predicted"/>
<dbReference type="eggNOG" id="COG1280">
    <property type="taxonomic scope" value="Bacteria"/>
</dbReference>
<evidence type="ECO:0000313" key="8">
    <source>
        <dbReference type="Proteomes" id="UP000004208"/>
    </source>
</evidence>
<feature type="transmembrane region" description="Helical" evidence="6">
    <location>
        <begin position="65"/>
        <end position="83"/>
    </location>
</feature>
<evidence type="ECO:0000256" key="5">
    <source>
        <dbReference type="ARBA" id="ARBA00023136"/>
    </source>
</evidence>
<gene>
    <name evidence="7" type="ORF">HMPREF0291_11353</name>
</gene>
<dbReference type="HOGENOM" id="CLU_079569_3_0_11"/>
<dbReference type="GO" id="GO:0015171">
    <property type="term" value="F:amino acid transmembrane transporter activity"/>
    <property type="evidence" value="ECO:0007669"/>
    <property type="project" value="TreeGrafter"/>
</dbReference>
<keyword evidence="5 6" id="KW-0472">Membrane</keyword>
<dbReference type="Pfam" id="PF01810">
    <property type="entry name" value="LysE"/>
    <property type="match status" value="1"/>
</dbReference>
<reference evidence="7" key="1">
    <citation type="submission" date="2010-06" db="EMBL/GenBank/DDBJ databases">
        <authorList>
            <person name="Muzny D."/>
            <person name="Qin X."/>
            <person name="Buhay C."/>
            <person name="Dugan-Rocha S."/>
            <person name="Ding Y."/>
            <person name="Chen G."/>
            <person name="Hawes A."/>
            <person name="Holder M."/>
            <person name="Jhangiani S."/>
            <person name="Johnson A."/>
            <person name="Khan Z."/>
            <person name="Li Z."/>
            <person name="Liu W."/>
            <person name="Liu X."/>
            <person name="Perez L."/>
            <person name="Shen H."/>
            <person name="Wang Q."/>
            <person name="Watt J."/>
            <person name="Xi L."/>
            <person name="Xin Y."/>
            <person name="Zhou J."/>
            <person name="Deng J."/>
            <person name="Jiang H."/>
            <person name="Liu Y."/>
            <person name="Qu J."/>
            <person name="Song X.-Z."/>
            <person name="Zhang L."/>
            <person name="Villasana D."/>
            <person name="Johnson A."/>
            <person name="Liu J."/>
            <person name="Liyanage D."/>
            <person name="Lorensuhewa L."/>
            <person name="Robinson T."/>
            <person name="Song A."/>
            <person name="Song B.-B."/>
            <person name="Dinh H."/>
            <person name="Thornton R."/>
            <person name="Coyle M."/>
            <person name="Francisco L."/>
            <person name="Jackson L."/>
            <person name="Javaid M."/>
            <person name="Korchina V."/>
            <person name="Kovar C."/>
            <person name="Mata R."/>
            <person name="Mathew T."/>
            <person name="Ngo R."/>
            <person name="Nguyen L."/>
            <person name="Nguyen N."/>
            <person name="Okwuonu G."/>
            <person name="Ongeri F."/>
            <person name="Pham C."/>
            <person name="Simmons D."/>
            <person name="Wilczek-Boney K."/>
            <person name="Hale W."/>
            <person name="Jakkamsetti A."/>
            <person name="Pham P."/>
            <person name="Ruth R."/>
            <person name="San Lucas F."/>
            <person name="Warren J."/>
            <person name="Zhang J."/>
            <person name="Zhao Z."/>
            <person name="Zhou C."/>
            <person name="Zhu D."/>
            <person name="Lee S."/>
            <person name="Bess C."/>
            <person name="Blankenburg K."/>
            <person name="Forbes L."/>
            <person name="Fu Q."/>
            <person name="Gubbala S."/>
            <person name="Hirani K."/>
            <person name="Jayaseelan J.C."/>
            <person name="Lara F."/>
            <person name="Munidasa M."/>
            <person name="Palculict T."/>
            <person name="Patil S."/>
            <person name="Pu L.-L."/>
            <person name="Saada N."/>
            <person name="Tang L."/>
            <person name="Weissenberger G."/>
            <person name="Zhu Y."/>
            <person name="Hemphill L."/>
            <person name="Shang Y."/>
            <person name="Youmans B."/>
            <person name="Ayvaz T."/>
            <person name="Ross M."/>
            <person name="Santibanez J."/>
            <person name="Aqrawi P."/>
            <person name="Gross S."/>
            <person name="Joshi V."/>
            <person name="Fowler G."/>
            <person name="Nazareth L."/>
            <person name="Reid J."/>
            <person name="Worley K."/>
            <person name="Petrosino J."/>
            <person name="Highlander S."/>
            <person name="Gibbs R."/>
        </authorList>
    </citation>
    <scope>NUCLEOTIDE SEQUENCE [LARGE SCALE GENOMIC DNA]</scope>
    <source>
        <strain evidence="7">ATCC 33030</strain>
    </source>
</reference>
<evidence type="ECO:0000256" key="6">
    <source>
        <dbReference type="SAM" id="Phobius"/>
    </source>
</evidence>
<dbReference type="STRING" id="585529.HMPREF0291_11353"/>
<keyword evidence="3 6" id="KW-0812">Transmembrane</keyword>
<comment type="caution">
    <text evidence="7">The sequence shown here is derived from an EMBL/GenBank/DDBJ whole genome shotgun (WGS) entry which is preliminary data.</text>
</comment>
<dbReference type="InterPro" id="IPR001123">
    <property type="entry name" value="LeuE-type"/>
</dbReference>
<keyword evidence="8" id="KW-1185">Reference proteome</keyword>
<accession>D7WF15</accession>
<feature type="transmembrane region" description="Helical" evidence="6">
    <location>
        <begin position="134"/>
        <end position="156"/>
    </location>
</feature>
<evidence type="ECO:0000313" key="7">
    <source>
        <dbReference type="EMBL" id="EFK53696.1"/>
    </source>
</evidence>